<protein>
    <submittedName>
        <fullName evidence="1">Uncharacterized protein</fullName>
    </submittedName>
</protein>
<dbReference type="OMA" id="TQGHPRD"/>
<sequence length="429" mass="43846">MLRDGASQEAGTTVAAGATVVRRAKPNPLNFLSQNSMVSIPEGADAAQAAALPLPQDPMKFVSGMSEMPATPAYTWGVLQTPTETPAGFSQFRPVTTLQYTTMATPTGVADPNRKTLSLQDMIQSPKVEDKAALLHSTYQQLYQVPPYAPPMPQAGVPTYAAPPLGPPVHYAEPPLNTLPPLQAPLAMPPPPAALHPMPAPAPMHDAPIYAVPTVPGAPGTPPLYPQPVMGQAPGTPPHVYQAQPMPAQPLPQPGTPPTVFTAAPAPHGIPQPMPTIPGPSSAPAQGGCPSVALGLAHYGPPPQSLAPGAAPGAPGVVLAHPGVVTHSGPPPPPTFAAPAVVVSPKAAAAPAATSNMSESDIRTLLDVAMQSGNQEAVSAVARQAKAAGMLFRSFPTWHLKVGREIPIAPAGPEFGGTVSSRGAQVLIR</sequence>
<dbReference type="Proteomes" id="UP000186817">
    <property type="component" value="Unassembled WGS sequence"/>
</dbReference>
<organism evidence="1 2">
    <name type="scientific">Symbiodinium microadriaticum</name>
    <name type="common">Dinoflagellate</name>
    <name type="synonym">Zooxanthella microadriatica</name>
    <dbReference type="NCBI Taxonomy" id="2951"/>
    <lineage>
        <taxon>Eukaryota</taxon>
        <taxon>Sar</taxon>
        <taxon>Alveolata</taxon>
        <taxon>Dinophyceae</taxon>
        <taxon>Suessiales</taxon>
        <taxon>Symbiodiniaceae</taxon>
        <taxon>Symbiodinium</taxon>
    </lineage>
</organism>
<gene>
    <name evidence="1" type="ORF">AK812_SmicGene23306</name>
</gene>
<dbReference type="OrthoDB" id="448475at2759"/>
<keyword evidence="2" id="KW-1185">Reference proteome</keyword>
<reference evidence="1 2" key="1">
    <citation type="submission" date="2016-02" db="EMBL/GenBank/DDBJ databases">
        <title>Genome analysis of coral dinoflagellate symbionts highlights evolutionary adaptations to a symbiotic lifestyle.</title>
        <authorList>
            <person name="Aranda M."/>
            <person name="Li Y."/>
            <person name="Liew Y.J."/>
            <person name="Baumgarten S."/>
            <person name="Simakov O."/>
            <person name="Wilson M."/>
            <person name="Piel J."/>
            <person name="Ashoor H."/>
            <person name="Bougouffa S."/>
            <person name="Bajic V.B."/>
            <person name="Ryu T."/>
            <person name="Ravasi T."/>
            <person name="Bayer T."/>
            <person name="Micklem G."/>
            <person name="Kim H."/>
            <person name="Bhak J."/>
            <person name="Lajeunesse T.C."/>
            <person name="Voolstra C.R."/>
        </authorList>
    </citation>
    <scope>NUCLEOTIDE SEQUENCE [LARGE SCALE GENOMIC DNA]</scope>
    <source>
        <strain evidence="1 2">CCMP2467</strain>
    </source>
</reference>
<name>A0A1Q9DHK4_SYMMI</name>
<dbReference type="AlphaFoldDB" id="A0A1Q9DHK4"/>
<accession>A0A1Q9DHK4</accession>
<dbReference type="EMBL" id="LSRX01000534">
    <property type="protein sequence ID" value="OLP94662.1"/>
    <property type="molecule type" value="Genomic_DNA"/>
</dbReference>
<comment type="caution">
    <text evidence="1">The sequence shown here is derived from an EMBL/GenBank/DDBJ whole genome shotgun (WGS) entry which is preliminary data.</text>
</comment>
<evidence type="ECO:0000313" key="1">
    <source>
        <dbReference type="EMBL" id="OLP94662.1"/>
    </source>
</evidence>
<evidence type="ECO:0000313" key="2">
    <source>
        <dbReference type="Proteomes" id="UP000186817"/>
    </source>
</evidence>
<proteinExistence type="predicted"/>